<comment type="caution">
    <text evidence="1">The sequence shown here is derived from an EMBL/GenBank/DDBJ whole genome shotgun (WGS) entry which is preliminary data.</text>
</comment>
<proteinExistence type="predicted"/>
<reference evidence="1" key="1">
    <citation type="submission" date="2023-04" db="EMBL/GenBank/DDBJ databases">
        <title>A chromosome-level genome assembly of the parasitoid wasp Eretmocerus hayati.</title>
        <authorList>
            <person name="Zhong Y."/>
            <person name="Liu S."/>
            <person name="Liu Y."/>
        </authorList>
    </citation>
    <scope>NUCLEOTIDE SEQUENCE</scope>
    <source>
        <strain evidence="1">ZJU_SS_LIU_2023</strain>
    </source>
</reference>
<gene>
    <name evidence="1" type="ORF">QAD02_022951</name>
</gene>
<organism evidence="1 2">
    <name type="scientific">Eretmocerus hayati</name>
    <dbReference type="NCBI Taxonomy" id="131215"/>
    <lineage>
        <taxon>Eukaryota</taxon>
        <taxon>Metazoa</taxon>
        <taxon>Ecdysozoa</taxon>
        <taxon>Arthropoda</taxon>
        <taxon>Hexapoda</taxon>
        <taxon>Insecta</taxon>
        <taxon>Pterygota</taxon>
        <taxon>Neoptera</taxon>
        <taxon>Endopterygota</taxon>
        <taxon>Hymenoptera</taxon>
        <taxon>Apocrita</taxon>
        <taxon>Proctotrupomorpha</taxon>
        <taxon>Chalcidoidea</taxon>
        <taxon>Aphelinidae</taxon>
        <taxon>Aphelininae</taxon>
        <taxon>Eretmocerus</taxon>
    </lineage>
</organism>
<dbReference type="EMBL" id="CM056741">
    <property type="protein sequence ID" value="KAJ8687157.1"/>
    <property type="molecule type" value="Genomic_DNA"/>
</dbReference>
<keyword evidence="2" id="KW-1185">Reference proteome</keyword>
<sequence length="171" mass="18890">MYETLILKEAYRKWVCSSLVPYFAHGGPQASKPVKGSWTGRRIRPCRSLCQSVEQRCPYLLPGDRAPAYPTQYAGEPTFLCRDPNIPETGQQAAKALHPVMDNECCSAACSESEPALGICANCTDRSFRNGAELLDPPTAPQCEVITPLIGQLHSHKMYEHHQLHSSLHPG</sequence>
<evidence type="ECO:0000313" key="1">
    <source>
        <dbReference type="EMBL" id="KAJ8687157.1"/>
    </source>
</evidence>
<evidence type="ECO:0000313" key="2">
    <source>
        <dbReference type="Proteomes" id="UP001239111"/>
    </source>
</evidence>
<protein>
    <submittedName>
        <fullName evidence="1">Uncharacterized protein</fullName>
    </submittedName>
</protein>
<dbReference type="Proteomes" id="UP001239111">
    <property type="component" value="Chromosome 1"/>
</dbReference>
<accession>A0ACC2PUM8</accession>
<name>A0ACC2PUM8_9HYME</name>